<gene>
    <name evidence="4" type="ORF">Voc01_041360</name>
</gene>
<dbReference type="Pfam" id="PF17931">
    <property type="entry name" value="TetR_C_23"/>
    <property type="match status" value="1"/>
</dbReference>
<evidence type="ECO:0000256" key="1">
    <source>
        <dbReference type="ARBA" id="ARBA00023125"/>
    </source>
</evidence>
<dbReference type="AlphaFoldDB" id="A0A8J4EC29"/>
<evidence type="ECO:0000313" key="5">
    <source>
        <dbReference type="Proteomes" id="UP000635606"/>
    </source>
</evidence>
<dbReference type="Gene3D" id="1.10.357.10">
    <property type="entry name" value="Tetracycline Repressor, domain 2"/>
    <property type="match status" value="1"/>
</dbReference>
<keyword evidence="5" id="KW-1185">Reference proteome</keyword>
<evidence type="ECO:0000259" key="3">
    <source>
        <dbReference type="PROSITE" id="PS50977"/>
    </source>
</evidence>
<dbReference type="PANTHER" id="PTHR30055">
    <property type="entry name" value="HTH-TYPE TRANSCRIPTIONAL REGULATOR RUTR"/>
    <property type="match status" value="1"/>
</dbReference>
<feature type="domain" description="HTH tetR-type" evidence="3">
    <location>
        <begin position="10"/>
        <end position="70"/>
    </location>
</feature>
<dbReference type="InterPro" id="IPR009057">
    <property type="entry name" value="Homeodomain-like_sf"/>
</dbReference>
<dbReference type="InterPro" id="IPR036271">
    <property type="entry name" value="Tet_transcr_reg_TetR-rel_C_sf"/>
</dbReference>
<dbReference type="SUPFAM" id="SSF46689">
    <property type="entry name" value="Homeodomain-like"/>
    <property type="match status" value="1"/>
</dbReference>
<reference evidence="4" key="1">
    <citation type="submission" date="2021-01" db="EMBL/GenBank/DDBJ databases">
        <title>Whole genome shotgun sequence of Virgisporangium ochraceum NBRC 16418.</title>
        <authorList>
            <person name="Komaki H."/>
            <person name="Tamura T."/>
        </authorList>
    </citation>
    <scope>NUCLEOTIDE SEQUENCE</scope>
    <source>
        <strain evidence="4">NBRC 16418</strain>
    </source>
</reference>
<dbReference type="PRINTS" id="PR00455">
    <property type="entry name" value="HTHTETR"/>
</dbReference>
<comment type="caution">
    <text evidence="4">The sequence shown here is derived from an EMBL/GenBank/DDBJ whole genome shotgun (WGS) entry which is preliminary data.</text>
</comment>
<dbReference type="InterPro" id="IPR050109">
    <property type="entry name" value="HTH-type_TetR-like_transc_reg"/>
</dbReference>
<dbReference type="InterPro" id="IPR001647">
    <property type="entry name" value="HTH_TetR"/>
</dbReference>
<dbReference type="PROSITE" id="PS50977">
    <property type="entry name" value="HTH_TETR_2"/>
    <property type="match status" value="1"/>
</dbReference>
<accession>A0A8J4EC29</accession>
<evidence type="ECO:0000313" key="4">
    <source>
        <dbReference type="EMBL" id="GIJ69219.1"/>
    </source>
</evidence>
<dbReference type="Proteomes" id="UP000635606">
    <property type="component" value="Unassembled WGS sequence"/>
</dbReference>
<protein>
    <submittedName>
        <fullName evidence="4">TetR family transcriptional regulator</fullName>
    </submittedName>
</protein>
<dbReference type="EMBL" id="BOPH01000057">
    <property type="protein sequence ID" value="GIJ69219.1"/>
    <property type="molecule type" value="Genomic_DNA"/>
</dbReference>
<sequence length="222" mass="24683">MTPQPAPRGDQTRQLIIDTAMRLFGEQGYEKTTMRAIATEAGLAPSNAYYYFPSKDHLVQEFYTRVQVAHREAVAPHLAGRGDLGTRLHAAMSAGVTVMDPYHAFAGKFFRVAADPASASNPFSDESEPARALSQEIFRDVVDGATTTIDPEVKEVLPELLWLAQLGVTLFWVYDRSPGRSRTRLLVDRAVPLIDRMVGLSRLRVLRPAVREALSLYRALRA</sequence>
<dbReference type="GO" id="GO:0000976">
    <property type="term" value="F:transcription cis-regulatory region binding"/>
    <property type="evidence" value="ECO:0007669"/>
    <property type="project" value="TreeGrafter"/>
</dbReference>
<name>A0A8J4EC29_9ACTN</name>
<keyword evidence="1 2" id="KW-0238">DNA-binding</keyword>
<feature type="DNA-binding region" description="H-T-H motif" evidence="2">
    <location>
        <begin position="33"/>
        <end position="52"/>
    </location>
</feature>
<dbReference type="SUPFAM" id="SSF48498">
    <property type="entry name" value="Tetracyclin repressor-like, C-terminal domain"/>
    <property type="match status" value="1"/>
</dbReference>
<proteinExistence type="predicted"/>
<dbReference type="GO" id="GO:0003700">
    <property type="term" value="F:DNA-binding transcription factor activity"/>
    <property type="evidence" value="ECO:0007669"/>
    <property type="project" value="TreeGrafter"/>
</dbReference>
<evidence type="ECO:0000256" key="2">
    <source>
        <dbReference type="PROSITE-ProRule" id="PRU00335"/>
    </source>
</evidence>
<dbReference type="PANTHER" id="PTHR30055:SF146">
    <property type="entry name" value="HTH-TYPE TRANSCRIPTIONAL DUAL REGULATOR CECR"/>
    <property type="match status" value="1"/>
</dbReference>
<dbReference type="Pfam" id="PF00440">
    <property type="entry name" value="TetR_N"/>
    <property type="match status" value="1"/>
</dbReference>
<dbReference type="InterPro" id="IPR041673">
    <property type="entry name" value="TetR_C_23"/>
</dbReference>
<organism evidence="4 5">
    <name type="scientific">Virgisporangium ochraceum</name>
    <dbReference type="NCBI Taxonomy" id="65505"/>
    <lineage>
        <taxon>Bacteria</taxon>
        <taxon>Bacillati</taxon>
        <taxon>Actinomycetota</taxon>
        <taxon>Actinomycetes</taxon>
        <taxon>Micromonosporales</taxon>
        <taxon>Micromonosporaceae</taxon>
        <taxon>Virgisporangium</taxon>
    </lineage>
</organism>